<dbReference type="Proteomes" id="UP000195331">
    <property type="component" value="Chromosome"/>
</dbReference>
<dbReference type="PANTHER" id="PTHR43537:SF45">
    <property type="entry name" value="GNTR FAMILY REGULATORY PROTEIN"/>
    <property type="match status" value="1"/>
</dbReference>
<evidence type="ECO:0000259" key="4">
    <source>
        <dbReference type="PROSITE" id="PS50949"/>
    </source>
</evidence>
<feature type="domain" description="HTH gntR-type" evidence="4">
    <location>
        <begin position="11"/>
        <end position="77"/>
    </location>
</feature>
<dbReference type="SMART" id="SM00345">
    <property type="entry name" value="HTH_GNTR"/>
    <property type="match status" value="1"/>
</dbReference>
<dbReference type="PANTHER" id="PTHR43537">
    <property type="entry name" value="TRANSCRIPTIONAL REGULATOR, GNTR FAMILY"/>
    <property type="match status" value="1"/>
</dbReference>
<evidence type="ECO:0000256" key="1">
    <source>
        <dbReference type="ARBA" id="ARBA00023015"/>
    </source>
</evidence>
<dbReference type="CDD" id="cd07377">
    <property type="entry name" value="WHTH_GntR"/>
    <property type="match status" value="1"/>
</dbReference>
<name>A0A1Y0C6G1_9MYCO</name>
<dbReference type="KEGG" id="mdx:BTO20_21630"/>
<keyword evidence="6" id="KW-1185">Reference proteome</keyword>
<dbReference type="Gene3D" id="1.20.120.530">
    <property type="entry name" value="GntR ligand-binding domain-like"/>
    <property type="match status" value="1"/>
</dbReference>
<dbReference type="Pfam" id="PF00392">
    <property type="entry name" value="GntR"/>
    <property type="match status" value="1"/>
</dbReference>
<reference evidence="5 6" key="1">
    <citation type="submission" date="2017-04" db="EMBL/GenBank/DDBJ databases">
        <title>Whole Genome Sequence of 1,4-Dioxane Degrading Bacterium Mycobacterium dioxanotrophicus PH-06.</title>
        <authorList>
            <person name="He Y."/>
        </authorList>
    </citation>
    <scope>NUCLEOTIDE SEQUENCE [LARGE SCALE GENOMIC DNA]</scope>
    <source>
        <strain evidence="5 6">PH-06</strain>
    </source>
</reference>
<organism evidence="5 6">
    <name type="scientific">Mycobacterium dioxanotrophicus</name>
    <dbReference type="NCBI Taxonomy" id="482462"/>
    <lineage>
        <taxon>Bacteria</taxon>
        <taxon>Bacillati</taxon>
        <taxon>Actinomycetota</taxon>
        <taxon>Actinomycetes</taxon>
        <taxon>Mycobacteriales</taxon>
        <taxon>Mycobacteriaceae</taxon>
        <taxon>Mycobacterium</taxon>
    </lineage>
</organism>
<dbReference type="InterPro" id="IPR008920">
    <property type="entry name" value="TF_FadR/GntR_C"/>
</dbReference>
<gene>
    <name evidence="5" type="ORF">BTO20_21630</name>
</gene>
<keyword evidence="3" id="KW-0804">Transcription</keyword>
<proteinExistence type="predicted"/>
<dbReference type="EMBL" id="CP020809">
    <property type="protein sequence ID" value="ART70791.1"/>
    <property type="molecule type" value="Genomic_DNA"/>
</dbReference>
<keyword evidence="2" id="KW-0238">DNA-binding</keyword>
<evidence type="ECO:0000256" key="2">
    <source>
        <dbReference type="ARBA" id="ARBA00023125"/>
    </source>
</evidence>
<dbReference type="InterPro" id="IPR036388">
    <property type="entry name" value="WH-like_DNA-bd_sf"/>
</dbReference>
<protein>
    <recommendedName>
        <fullName evidence="4">HTH gntR-type domain-containing protein</fullName>
    </recommendedName>
</protein>
<evidence type="ECO:0000313" key="5">
    <source>
        <dbReference type="EMBL" id="ART70791.1"/>
    </source>
</evidence>
<dbReference type="PROSITE" id="PS50949">
    <property type="entry name" value="HTH_GNTR"/>
    <property type="match status" value="1"/>
</dbReference>
<dbReference type="InterPro" id="IPR036390">
    <property type="entry name" value="WH_DNA-bd_sf"/>
</dbReference>
<sequence length="228" mass="24932">MGATRRLARPEALGDQVVAALRSDILSGEIAPGESLVEAVVAQAFEVSRGPVRDALRTLASEGLIAAAGRSYRVVGLREQDLRDLFDLRELLEVTAAQKCVTADFDGYRKAAEAALDDMRKAAVAGDTEAFARADVAFHSASFDFCGNRRLRAVWEQQVPTFEELFRLTTALDDPLSSVDWHRAMLDTMGSGDLELVAAQVRKLVTGGEQQIIAAQRQLIEERRNSSR</sequence>
<accession>A0A1Y0C6G1</accession>
<dbReference type="SMART" id="SM00895">
    <property type="entry name" value="FCD"/>
    <property type="match status" value="1"/>
</dbReference>
<evidence type="ECO:0000256" key="3">
    <source>
        <dbReference type="ARBA" id="ARBA00023163"/>
    </source>
</evidence>
<dbReference type="SUPFAM" id="SSF48008">
    <property type="entry name" value="GntR ligand-binding domain-like"/>
    <property type="match status" value="1"/>
</dbReference>
<dbReference type="GO" id="GO:0003700">
    <property type="term" value="F:DNA-binding transcription factor activity"/>
    <property type="evidence" value="ECO:0007669"/>
    <property type="project" value="InterPro"/>
</dbReference>
<dbReference type="Pfam" id="PF07729">
    <property type="entry name" value="FCD"/>
    <property type="match status" value="1"/>
</dbReference>
<evidence type="ECO:0000313" key="6">
    <source>
        <dbReference type="Proteomes" id="UP000195331"/>
    </source>
</evidence>
<dbReference type="GO" id="GO:0003677">
    <property type="term" value="F:DNA binding"/>
    <property type="evidence" value="ECO:0007669"/>
    <property type="project" value="UniProtKB-KW"/>
</dbReference>
<keyword evidence="1" id="KW-0805">Transcription regulation</keyword>
<dbReference type="SUPFAM" id="SSF46785">
    <property type="entry name" value="Winged helix' DNA-binding domain"/>
    <property type="match status" value="1"/>
</dbReference>
<dbReference type="InterPro" id="IPR000524">
    <property type="entry name" value="Tscrpt_reg_HTH_GntR"/>
</dbReference>
<dbReference type="AlphaFoldDB" id="A0A1Y0C6G1"/>
<dbReference type="OrthoDB" id="5243844at2"/>
<dbReference type="RefSeq" id="WP_087078218.1">
    <property type="nucleotide sequence ID" value="NZ_CP020809.1"/>
</dbReference>
<dbReference type="Gene3D" id="1.10.10.10">
    <property type="entry name" value="Winged helix-like DNA-binding domain superfamily/Winged helix DNA-binding domain"/>
    <property type="match status" value="1"/>
</dbReference>
<dbReference type="InterPro" id="IPR011711">
    <property type="entry name" value="GntR_C"/>
</dbReference>